<proteinExistence type="predicted"/>
<dbReference type="GO" id="GO:0003677">
    <property type="term" value="F:DNA binding"/>
    <property type="evidence" value="ECO:0007669"/>
    <property type="project" value="InterPro"/>
</dbReference>
<gene>
    <name evidence="1" type="ORF">SAMN05216188_10492</name>
</gene>
<dbReference type="Proteomes" id="UP000199352">
    <property type="component" value="Unassembled WGS sequence"/>
</dbReference>
<sequence length="135" mass="14915">MSALRRSTEAHVAEDWSAVAEAINARAAELALKQKEIAERSGVSHAIVREMQQGRIERRRNPRTLEALSIALDWHPQHLTAVLQGKTPPEADSAVTAAEDPLVPLLQTIIRELRGLRAQVGTLTSRLDDGSRRKD</sequence>
<keyword evidence="2" id="KW-1185">Reference proteome</keyword>
<evidence type="ECO:0008006" key="3">
    <source>
        <dbReference type="Google" id="ProtNLM"/>
    </source>
</evidence>
<evidence type="ECO:0000313" key="1">
    <source>
        <dbReference type="EMBL" id="SEQ63088.1"/>
    </source>
</evidence>
<dbReference type="STRING" id="402600.SAMN05216188_10492"/>
<dbReference type="EMBL" id="FOFR01000004">
    <property type="protein sequence ID" value="SEQ63088.1"/>
    <property type="molecule type" value="Genomic_DNA"/>
</dbReference>
<evidence type="ECO:0000313" key="2">
    <source>
        <dbReference type="Proteomes" id="UP000199352"/>
    </source>
</evidence>
<protein>
    <recommendedName>
        <fullName evidence="3">Helix-turn-helix</fullName>
    </recommendedName>
</protein>
<accession>A0A1H9HLA9</accession>
<organism evidence="1 2">
    <name type="scientific">Lentzea xinjiangensis</name>
    <dbReference type="NCBI Taxonomy" id="402600"/>
    <lineage>
        <taxon>Bacteria</taxon>
        <taxon>Bacillati</taxon>
        <taxon>Actinomycetota</taxon>
        <taxon>Actinomycetes</taxon>
        <taxon>Pseudonocardiales</taxon>
        <taxon>Pseudonocardiaceae</taxon>
        <taxon>Lentzea</taxon>
    </lineage>
</organism>
<name>A0A1H9HLA9_9PSEU</name>
<reference evidence="2" key="1">
    <citation type="submission" date="2016-10" db="EMBL/GenBank/DDBJ databases">
        <authorList>
            <person name="Varghese N."/>
            <person name="Submissions S."/>
        </authorList>
    </citation>
    <scope>NUCLEOTIDE SEQUENCE [LARGE SCALE GENOMIC DNA]</scope>
    <source>
        <strain evidence="2">CGMCC 4.3525</strain>
    </source>
</reference>
<dbReference type="AlphaFoldDB" id="A0A1H9HLA9"/>
<dbReference type="SUPFAM" id="SSF47413">
    <property type="entry name" value="lambda repressor-like DNA-binding domains"/>
    <property type="match status" value="1"/>
</dbReference>
<dbReference type="Gene3D" id="1.10.260.40">
    <property type="entry name" value="lambda repressor-like DNA-binding domains"/>
    <property type="match status" value="1"/>
</dbReference>
<dbReference type="InterPro" id="IPR010982">
    <property type="entry name" value="Lambda_DNA-bd_dom_sf"/>
</dbReference>